<feature type="region of interest" description="Disordered" evidence="1">
    <location>
        <begin position="41"/>
        <end position="116"/>
    </location>
</feature>
<dbReference type="Proteomes" id="UP000662931">
    <property type="component" value="Chromosome 4"/>
</dbReference>
<dbReference type="OrthoDB" id="3992150at2759"/>
<dbReference type="EMBL" id="CP064815">
    <property type="protein sequence ID" value="QPG76802.1"/>
    <property type="molecule type" value="Genomic_DNA"/>
</dbReference>
<evidence type="ECO:0000313" key="3">
    <source>
        <dbReference type="Proteomes" id="UP000662931"/>
    </source>
</evidence>
<dbReference type="KEGG" id="bnn:FOA43_004196"/>
<organism evidence="2 3">
    <name type="scientific">Eeniella nana</name>
    <name type="common">Yeast</name>
    <name type="synonym">Brettanomyces nanus</name>
    <dbReference type="NCBI Taxonomy" id="13502"/>
    <lineage>
        <taxon>Eukaryota</taxon>
        <taxon>Fungi</taxon>
        <taxon>Dikarya</taxon>
        <taxon>Ascomycota</taxon>
        <taxon>Saccharomycotina</taxon>
        <taxon>Pichiomycetes</taxon>
        <taxon>Pichiales</taxon>
        <taxon>Pichiaceae</taxon>
        <taxon>Brettanomyces</taxon>
    </lineage>
</organism>
<gene>
    <name evidence="2" type="ORF">FOA43_004196</name>
</gene>
<feature type="compositionally biased region" description="Low complexity" evidence="1">
    <location>
        <begin position="104"/>
        <end position="116"/>
    </location>
</feature>
<accession>A0A875SAJ3</accession>
<feature type="compositionally biased region" description="Basic residues" evidence="1">
    <location>
        <begin position="63"/>
        <end position="77"/>
    </location>
</feature>
<proteinExistence type="predicted"/>
<evidence type="ECO:0000256" key="1">
    <source>
        <dbReference type="SAM" id="MobiDB-lite"/>
    </source>
</evidence>
<keyword evidence="3" id="KW-1185">Reference proteome</keyword>
<reference evidence="2" key="1">
    <citation type="submission" date="2020-10" db="EMBL/GenBank/DDBJ databases">
        <authorList>
            <person name="Roach M.J.R."/>
        </authorList>
    </citation>
    <scope>NUCLEOTIDE SEQUENCE</scope>
    <source>
        <strain evidence="2">CBS 1945</strain>
    </source>
</reference>
<evidence type="ECO:0000313" key="2">
    <source>
        <dbReference type="EMBL" id="QPG76802.1"/>
    </source>
</evidence>
<protein>
    <submittedName>
        <fullName evidence="2">Uncharacterized protein</fullName>
    </submittedName>
</protein>
<dbReference type="GeneID" id="62197596"/>
<dbReference type="AlphaFoldDB" id="A0A875SAJ3"/>
<name>A0A875SAJ3_EENNA</name>
<dbReference type="RefSeq" id="XP_038780367.1">
    <property type="nucleotide sequence ID" value="XM_038924439.1"/>
</dbReference>
<sequence length="389" mass="43817">MLANRLRSISVIQVRSYVSLGGEGKPLDDLMSKLSNITKNANEERLKNKSSGSNGDKQYQRKKEAKKATIQRKRSRFSRNNGGNDDNRGNRRRNYGNGNGSRNGGRNYDGNRSRGGQKLNLEAQTAKAEANVKAIYEHLMRTMGTNGKGDGNDTMANKSVLDIFMKMEKVKEKDLNEEEGKARSEFIRRKLRSELQPLGYSHKSVKKGLANQELLRRLSSLQDYSKGYSIYQPEFPNVAELQLTKTKIAYSANNRVLLALEQIAAIRGYKLKDTYKMQPILPASANLYPFCNTLIPGNLARPKSDLRSFDDVPESEIRATINYTVRGIRPELKVDPKKQYKTPQMELNAHVVVNSLNSNAQLKVDNIHLPMSKVLIGDGKLSELPKKQN</sequence>